<evidence type="ECO:0000256" key="2">
    <source>
        <dbReference type="SAM" id="MobiDB-lite"/>
    </source>
</evidence>
<sequence>MKRSTLAATLFITLLAQNPSLAQEVYFEKGLIANLPSRYGREAVYSDELAYRLYTGKLKTPVAGDSIGSNERGQAIVWQPIEADSTHRLRPRGGMGRGGAPAGPGVTPGATRGGLGAGGSYIYLTYNSSKAQPALLNIKGNSSVFVNGVQHTGDPYSMGYLYIPITLKKGLNEFYLRGVSAVASLIFPEKPVLLNTEDLTLPFVVLNHQTGVLQGALVVLNTIARPLTNLLIKTSFEGKQVSVAVPVIPALSSRKIPFSFDGSGVRAKGKYECTVTLLDKGKTLDEKKLTIEAVTASEQYNSTFTSAIDGSLQYYSVTPQSGTYTSKSALFLSVHGAGVEAINQARAYKPKDWGTLVAATNRRPRGFNWEDWGRLDALEVLGIAKERFKPDPQNVYLTGHSMGGHGTWFLGATYPDQWAAIAPCAGYPTMKGYGSADGLIPDSSSNPMEQLLLRSGNQSDVPKLATNYKAHGVYIFHGDDDRTVSVNYARQMRKQLGEFHPDLSYYEYPGGSHWFGDHSVDWKPLFDFFQWHHRLPDSSANTIDFSTASPGISASFRWATILQQTVPLEYSRMQLRRDRTAASINGTTQNIRLLKLDLKEFATGITVKIALDGGNVISYTTQSNNDSLVLLKENTQWAISQHPDARQKGPHRYGTFKDAFQHNMLFVYGTTGTAAENAWSREKAIFDAETWYYRGNGAVDIIADKDYSPEKYKDRGVILFGNKSTNSVWNILLNDCPIQVERNKITAGDKTWTGDQYGAYIVWPIRSTFVTSVAAITGSGVKGMQAASANQYFAGASGFPDFMIFDLDMLHSGAGALKMTGFYDHNWQIDEKNTSYSK</sequence>
<feature type="chain" id="PRO_5017747867" evidence="3">
    <location>
        <begin position="23"/>
        <end position="838"/>
    </location>
</feature>
<dbReference type="EMBL" id="CP032157">
    <property type="protein sequence ID" value="AXY73353.1"/>
    <property type="molecule type" value="Genomic_DNA"/>
</dbReference>
<dbReference type="OrthoDB" id="9764953at2"/>
<dbReference type="PANTHER" id="PTHR43037:SF4">
    <property type="entry name" value="PEPTIDASE S9 PROLYL OLIGOPEPTIDASE CATALYTIC DOMAIN-CONTAINING PROTEIN"/>
    <property type="match status" value="1"/>
</dbReference>
<organism evidence="4 5">
    <name type="scientific">Paraflavitalea soli</name>
    <dbReference type="NCBI Taxonomy" id="2315862"/>
    <lineage>
        <taxon>Bacteria</taxon>
        <taxon>Pseudomonadati</taxon>
        <taxon>Bacteroidota</taxon>
        <taxon>Chitinophagia</taxon>
        <taxon>Chitinophagales</taxon>
        <taxon>Chitinophagaceae</taxon>
        <taxon>Paraflavitalea</taxon>
    </lineage>
</organism>
<dbReference type="Pfam" id="PF00756">
    <property type="entry name" value="Esterase"/>
    <property type="match status" value="1"/>
</dbReference>
<dbReference type="PANTHER" id="PTHR43037">
    <property type="entry name" value="UNNAMED PRODUCT-RELATED"/>
    <property type="match status" value="1"/>
</dbReference>
<dbReference type="RefSeq" id="WP_119049191.1">
    <property type="nucleotide sequence ID" value="NZ_CP032157.1"/>
</dbReference>
<evidence type="ECO:0000313" key="4">
    <source>
        <dbReference type="EMBL" id="AXY73353.1"/>
    </source>
</evidence>
<dbReference type="KEGG" id="pseg:D3H65_04875"/>
<dbReference type="SUPFAM" id="SSF53474">
    <property type="entry name" value="alpha/beta-Hydrolases"/>
    <property type="match status" value="1"/>
</dbReference>
<evidence type="ECO:0000313" key="5">
    <source>
        <dbReference type="Proteomes" id="UP000263900"/>
    </source>
</evidence>
<dbReference type="InterPro" id="IPR029058">
    <property type="entry name" value="AB_hydrolase_fold"/>
</dbReference>
<keyword evidence="1 3" id="KW-0732">Signal</keyword>
<evidence type="ECO:0000256" key="1">
    <source>
        <dbReference type="ARBA" id="ARBA00022729"/>
    </source>
</evidence>
<protein>
    <submittedName>
        <fullName evidence="4">Alpha/beta hydrolase</fullName>
    </submittedName>
</protein>
<feature type="compositionally biased region" description="Gly residues" evidence="2">
    <location>
        <begin position="93"/>
        <end position="102"/>
    </location>
</feature>
<dbReference type="GO" id="GO:0016787">
    <property type="term" value="F:hydrolase activity"/>
    <property type="evidence" value="ECO:0007669"/>
    <property type="project" value="UniProtKB-KW"/>
</dbReference>
<dbReference type="AlphaFoldDB" id="A0A3B7MJ84"/>
<name>A0A3B7MJ84_9BACT</name>
<gene>
    <name evidence="4" type="ORF">D3H65_04875</name>
</gene>
<keyword evidence="4" id="KW-0378">Hydrolase</keyword>
<accession>A0A3B7MJ84</accession>
<reference evidence="4 5" key="1">
    <citation type="submission" date="2018-09" db="EMBL/GenBank/DDBJ databases">
        <title>Genome sequencing of strain 6GH32-13.</title>
        <authorList>
            <person name="Weon H.-Y."/>
            <person name="Heo J."/>
            <person name="Kwon S.-W."/>
        </authorList>
    </citation>
    <scope>NUCLEOTIDE SEQUENCE [LARGE SCALE GENOMIC DNA]</scope>
    <source>
        <strain evidence="4 5">5GH32-13</strain>
    </source>
</reference>
<dbReference type="InterPro" id="IPR050955">
    <property type="entry name" value="Plant_Biomass_Hydrol_Est"/>
</dbReference>
<keyword evidence="5" id="KW-1185">Reference proteome</keyword>
<feature type="signal peptide" evidence="3">
    <location>
        <begin position="1"/>
        <end position="22"/>
    </location>
</feature>
<feature type="region of interest" description="Disordered" evidence="2">
    <location>
        <begin position="88"/>
        <end position="107"/>
    </location>
</feature>
<dbReference type="Proteomes" id="UP000263900">
    <property type="component" value="Chromosome"/>
</dbReference>
<evidence type="ECO:0000256" key="3">
    <source>
        <dbReference type="SAM" id="SignalP"/>
    </source>
</evidence>
<proteinExistence type="predicted"/>
<dbReference type="Gene3D" id="3.40.50.1820">
    <property type="entry name" value="alpha/beta hydrolase"/>
    <property type="match status" value="1"/>
</dbReference>
<dbReference type="InterPro" id="IPR000801">
    <property type="entry name" value="Esterase-like"/>
</dbReference>